<feature type="transmembrane region" description="Helical" evidence="7">
    <location>
        <begin position="182"/>
        <end position="200"/>
    </location>
</feature>
<keyword evidence="10" id="KW-1185">Reference proteome</keyword>
<comment type="catalytic activity">
    <reaction evidence="7">
        <text>L-cysteinyl-[prolipoprotein] + a 1,2-diacyl-sn-glycero-3-phospho-(1'-sn-glycerol) = an S-1,2-diacyl-sn-glyceryl-L-cysteinyl-[prolipoprotein] + sn-glycerol 1-phosphate + H(+)</text>
        <dbReference type="Rhea" id="RHEA:56712"/>
        <dbReference type="Rhea" id="RHEA-COMP:14679"/>
        <dbReference type="Rhea" id="RHEA-COMP:14680"/>
        <dbReference type="ChEBI" id="CHEBI:15378"/>
        <dbReference type="ChEBI" id="CHEBI:29950"/>
        <dbReference type="ChEBI" id="CHEBI:57685"/>
        <dbReference type="ChEBI" id="CHEBI:64716"/>
        <dbReference type="ChEBI" id="CHEBI:140658"/>
        <dbReference type="EC" id="2.5.1.145"/>
    </reaction>
</comment>
<comment type="subcellular location">
    <subcellularLocation>
        <location evidence="7">Cell membrane</location>
        <topology evidence="7">Multi-pass membrane protein</topology>
    </subcellularLocation>
</comment>
<evidence type="ECO:0000256" key="7">
    <source>
        <dbReference type="HAMAP-Rule" id="MF_01147"/>
    </source>
</evidence>
<evidence type="ECO:0000256" key="4">
    <source>
        <dbReference type="ARBA" id="ARBA00022692"/>
    </source>
</evidence>
<name>A0ABP8W4T6_9MICO</name>
<evidence type="ECO:0000256" key="2">
    <source>
        <dbReference type="ARBA" id="ARBA00022475"/>
    </source>
</evidence>
<dbReference type="EC" id="2.5.1.145" evidence="7"/>
<dbReference type="NCBIfam" id="TIGR00544">
    <property type="entry name" value="lgt"/>
    <property type="match status" value="1"/>
</dbReference>
<protein>
    <recommendedName>
        <fullName evidence="7">Phosphatidylglycerol--prolipoprotein diacylglyceryl transferase</fullName>
        <ecNumber evidence="7">2.5.1.145</ecNumber>
    </recommendedName>
</protein>
<dbReference type="HAMAP" id="MF_01147">
    <property type="entry name" value="Lgt"/>
    <property type="match status" value="1"/>
</dbReference>
<keyword evidence="4 7" id="KW-0812">Transmembrane</keyword>
<keyword evidence="3 7" id="KW-0808">Transferase</keyword>
<evidence type="ECO:0000313" key="10">
    <source>
        <dbReference type="Proteomes" id="UP001501295"/>
    </source>
</evidence>
<dbReference type="Proteomes" id="UP001501295">
    <property type="component" value="Unassembled WGS sequence"/>
</dbReference>
<evidence type="ECO:0000256" key="1">
    <source>
        <dbReference type="ARBA" id="ARBA00007150"/>
    </source>
</evidence>
<evidence type="ECO:0000313" key="9">
    <source>
        <dbReference type="EMBL" id="GAA4680296.1"/>
    </source>
</evidence>
<feature type="compositionally biased region" description="Polar residues" evidence="8">
    <location>
        <begin position="303"/>
        <end position="312"/>
    </location>
</feature>
<comment type="pathway">
    <text evidence="7">Protein modification; lipoprotein biosynthesis (diacylglyceryl transfer).</text>
</comment>
<feature type="transmembrane region" description="Helical" evidence="7">
    <location>
        <begin position="90"/>
        <end position="114"/>
    </location>
</feature>
<dbReference type="Pfam" id="PF01790">
    <property type="entry name" value="LGT"/>
    <property type="match status" value="1"/>
</dbReference>
<dbReference type="RefSeq" id="WP_345376416.1">
    <property type="nucleotide sequence ID" value="NZ_BAABLM010000005.1"/>
</dbReference>
<dbReference type="PROSITE" id="PS01311">
    <property type="entry name" value="LGT"/>
    <property type="match status" value="1"/>
</dbReference>
<feature type="transmembrane region" description="Helical" evidence="7">
    <location>
        <begin position="121"/>
        <end position="139"/>
    </location>
</feature>
<evidence type="ECO:0000256" key="3">
    <source>
        <dbReference type="ARBA" id="ARBA00022679"/>
    </source>
</evidence>
<dbReference type="EMBL" id="BAABLM010000005">
    <property type="protein sequence ID" value="GAA4680296.1"/>
    <property type="molecule type" value="Genomic_DNA"/>
</dbReference>
<feature type="transmembrane region" description="Helical" evidence="7">
    <location>
        <begin position="51"/>
        <end position="70"/>
    </location>
</feature>
<feature type="binding site" evidence="7">
    <location>
        <position position="140"/>
    </location>
    <ligand>
        <name>a 1,2-diacyl-sn-glycero-3-phospho-(1'-sn-glycerol)</name>
        <dbReference type="ChEBI" id="CHEBI:64716"/>
    </ligand>
</feature>
<dbReference type="GO" id="GO:0016740">
    <property type="term" value="F:transferase activity"/>
    <property type="evidence" value="ECO:0007669"/>
    <property type="project" value="UniProtKB-KW"/>
</dbReference>
<dbReference type="InterPro" id="IPR001640">
    <property type="entry name" value="Lgt"/>
</dbReference>
<proteinExistence type="inferred from homology"/>
<evidence type="ECO:0000256" key="6">
    <source>
        <dbReference type="ARBA" id="ARBA00023136"/>
    </source>
</evidence>
<feature type="transmembrane region" description="Helical" evidence="7">
    <location>
        <begin position="20"/>
        <end position="39"/>
    </location>
</feature>
<evidence type="ECO:0000256" key="5">
    <source>
        <dbReference type="ARBA" id="ARBA00022989"/>
    </source>
</evidence>
<keyword evidence="2 7" id="KW-1003">Cell membrane</keyword>
<evidence type="ECO:0000256" key="8">
    <source>
        <dbReference type="SAM" id="MobiDB-lite"/>
    </source>
</evidence>
<reference evidence="10" key="1">
    <citation type="journal article" date="2019" name="Int. J. Syst. Evol. Microbiol.">
        <title>The Global Catalogue of Microorganisms (GCM) 10K type strain sequencing project: providing services to taxonomists for standard genome sequencing and annotation.</title>
        <authorList>
            <consortium name="The Broad Institute Genomics Platform"/>
            <consortium name="The Broad Institute Genome Sequencing Center for Infectious Disease"/>
            <person name="Wu L."/>
            <person name="Ma J."/>
        </authorList>
    </citation>
    <scope>NUCLEOTIDE SEQUENCE [LARGE SCALE GENOMIC DNA]</scope>
    <source>
        <strain evidence="10">JCM 18956</strain>
    </source>
</reference>
<feature type="region of interest" description="Disordered" evidence="8">
    <location>
        <begin position="271"/>
        <end position="312"/>
    </location>
</feature>
<keyword evidence="6 7" id="KW-0472">Membrane</keyword>
<comment type="similarity">
    <text evidence="1 7">Belongs to the Lgt family.</text>
</comment>
<organism evidence="9 10">
    <name type="scientific">Frondihabitans cladoniiphilus</name>
    <dbReference type="NCBI Taxonomy" id="715785"/>
    <lineage>
        <taxon>Bacteria</taxon>
        <taxon>Bacillati</taxon>
        <taxon>Actinomycetota</taxon>
        <taxon>Actinomycetes</taxon>
        <taxon>Micrococcales</taxon>
        <taxon>Microbacteriaceae</taxon>
        <taxon>Frondihabitans</taxon>
    </lineage>
</organism>
<comment type="function">
    <text evidence="7">Catalyzes the transfer of the diacylglyceryl group from phosphatidylglycerol to the sulfhydryl group of the N-terminal cysteine of a prolipoprotein, the first step in the formation of mature lipoproteins.</text>
</comment>
<comment type="caution">
    <text evidence="9">The sequence shown here is derived from an EMBL/GenBank/DDBJ whole genome shotgun (WGS) entry which is preliminary data.</text>
</comment>
<dbReference type="PANTHER" id="PTHR30589:SF0">
    <property type="entry name" value="PHOSPHATIDYLGLYCEROL--PROLIPOPROTEIN DIACYLGLYCERYL TRANSFERASE"/>
    <property type="match status" value="1"/>
</dbReference>
<sequence length="312" mass="33418">MSAGIPSPSINSFDIGPLTVHFYALCILVGIVIAIVLTNGRLKRRGVESGVILDIAIWAVPIGLIGGRLYHVVTHPHDYFYAGANLWNVFAIWEGGLAIFGSILAGTLGAYIGCRRAKVDFVTFADALMPGLLLAQAFGRLGNYFNQELYGSPTTLPWGLQISTSSPAYPAGLPAGTLFQPLFLYEMVWNIIGALLIMALGRRIAFKRGQVLASYLVWYGCARAVLESLRLDPTEFYFLGLKINEDIAILMAIVGVVLFVIQGRRGTVDPVVDPRSAPDASQARADGADGVNGSADDDLAVTSPGSDTSRPD</sequence>
<keyword evidence="5 7" id="KW-1133">Transmembrane helix</keyword>
<accession>A0ABP8W4T6</accession>
<dbReference type="PANTHER" id="PTHR30589">
    <property type="entry name" value="PROLIPOPROTEIN DIACYLGLYCERYL TRANSFERASE"/>
    <property type="match status" value="1"/>
</dbReference>
<gene>
    <name evidence="9" type="primary">lgt_2</name>
    <name evidence="7" type="synonym">lgt</name>
    <name evidence="9" type="ORF">GCM10025780_26900</name>
</gene>